<keyword evidence="2" id="KW-1185">Reference proteome</keyword>
<proteinExistence type="predicted"/>
<accession>A0A8J6ENE0</accession>
<dbReference type="Proteomes" id="UP000770717">
    <property type="component" value="Unassembled WGS sequence"/>
</dbReference>
<evidence type="ECO:0000313" key="2">
    <source>
        <dbReference type="Proteomes" id="UP000770717"/>
    </source>
</evidence>
<protein>
    <submittedName>
        <fullName evidence="1">Uncharacterized protein</fullName>
    </submittedName>
</protein>
<reference evidence="1" key="1">
    <citation type="thesis" date="2020" institute="ProQuest LLC" country="789 East Eisenhower Parkway, Ann Arbor, MI, USA">
        <title>Comparative Genomics and Chromosome Evolution.</title>
        <authorList>
            <person name="Mudd A.B."/>
        </authorList>
    </citation>
    <scope>NUCLEOTIDE SEQUENCE</scope>
    <source>
        <strain evidence="1">HN-11 Male</strain>
        <tissue evidence="1">Kidney and liver</tissue>
    </source>
</reference>
<gene>
    <name evidence="1" type="ORF">GDO78_017922</name>
</gene>
<name>A0A8J6ENE0_ELECQ</name>
<sequence>MCEIYFPCKLRKGYIFFRKGRGIIFLPMGVLLCDASHSFPRSPPAATGETFRNFLQPPPPCATWYCAHRKYCQRGDQLRSGEHQLHLKEANICCVFHASECSGLLEDQE</sequence>
<dbReference type="EMBL" id="WNTK01000041">
    <property type="protein sequence ID" value="KAG9472682.1"/>
    <property type="molecule type" value="Genomic_DNA"/>
</dbReference>
<dbReference type="AlphaFoldDB" id="A0A8J6ENE0"/>
<evidence type="ECO:0000313" key="1">
    <source>
        <dbReference type="EMBL" id="KAG9472682.1"/>
    </source>
</evidence>
<organism evidence="1 2">
    <name type="scientific">Eleutherodactylus coqui</name>
    <name type="common">Puerto Rican coqui</name>
    <dbReference type="NCBI Taxonomy" id="57060"/>
    <lineage>
        <taxon>Eukaryota</taxon>
        <taxon>Metazoa</taxon>
        <taxon>Chordata</taxon>
        <taxon>Craniata</taxon>
        <taxon>Vertebrata</taxon>
        <taxon>Euteleostomi</taxon>
        <taxon>Amphibia</taxon>
        <taxon>Batrachia</taxon>
        <taxon>Anura</taxon>
        <taxon>Neobatrachia</taxon>
        <taxon>Hyloidea</taxon>
        <taxon>Eleutherodactylidae</taxon>
        <taxon>Eleutherodactylinae</taxon>
        <taxon>Eleutherodactylus</taxon>
        <taxon>Eleutherodactylus</taxon>
    </lineage>
</organism>
<comment type="caution">
    <text evidence="1">The sequence shown here is derived from an EMBL/GenBank/DDBJ whole genome shotgun (WGS) entry which is preliminary data.</text>
</comment>